<proteinExistence type="predicted"/>
<reference evidence="2" key="1">
    <citation type="submission" date="2017-02" db="UniProtKB">
        <authorList>
            <consortium name="WormBaseParasite"/>
        </authorList>
    </citation>
    <scope>IDENTIFICATION</scope>
</reference>
<name>A0A0M3IFW0_ASCLU</name>
<evidence type="ECO:0000313" key="2">
    <source>
        <dbReference type="WBParaSite" id="ALUE_0001713101-mRNA-1"/>
    </source>
</evidence>
<organism evidence="1 2">
    <name type="scientific">Ascaris lumbricoides</name>
    <name type="common">Giant roundworm</name>
    <dbReference type="NCBI Taxonomy" id="6252"/>
    <lineage>
        <taxon>Eukaryota</taxon>
        <taxon>Metazoa</taxon>
        <taxon>Ecdysozoa</taxon>
        <taxon>Nematoda</taxon>
        <taxon>Chromadorea</taxon>
        <taxon>Rhabditida</taxon>
        <taxon>Spirurina</taxon>
        <taxon>Ascaridomorpha</taxon>
        <taxon>Ascaridoidea</taxon>
        <taxon>Ascarididae</taxon>
        <taxon>Ascaris</taxon>
    </lineage>
</organism>
<dbReference type="WBParaSite" id="ALUE_0001713101-mRNA-1">
    <property type="protein sequence ID" value="ALUE_0001713101-mRNA-1"/>
    <property type="gene ID" value="ALUE_0001713101"/>
</dbReference>
<protein>
    <submittedName>
        <fullName evidence="2">Uncharacterized protein</fullName>
    </submittedName>
</protein>
<evidence type="ECO:0000313" key="1">
    <source>
        <dbReference type="Proteomes" id="UP000036681"/>
    </source>
</evidence>
<dbReference type="Proteomes" id="UP000036681">
    <property type="component" value="Unplaced"/>
</dbReference>
<keyword evidence="1" id="KW-1185">Reference proteome</keyword>
<accession>A0A0M3IFW0</accession>
<sequence>MDTVIALARGNVTTSPPALAVNAVDINLKMRTTIDSKLAVVIVNLGYSVLLEEQHKYREERSLCLR</sequence>
<dbReference type="AlphaFoldDB" id="A0A0M3IFW0"/>